<comment type="caution">
    <text evidence="4">The sequence shown here is derived from an EMBL/GenBank/DDBJ whole genome shotgun (WGS) entry which is preliminary data.</text>
</comment>
<evidence type="ECO:0000256" key="3">
    <source>
        <dbReference type="PROSITE-ProRule" id="PRU00023"/>
    </source>
</evidence>
<feature type="repeat" description="ANK" evidence="3">
    <location>
        <begin position="248"/>
        <end position="280"/>
    </location>
</feature>
<dbReference type="SUPFAM" id="SSF48403">
    <property type="entry name" value="Ankyrin repeat"/>
    <property type="match status" value="1"/>
</dbReference>
<keyword evidence="5" id="KW-1185">Reference proteome</keyword>
<dbReference type="GO" id="GO:0016301">
    <property type="term" value="F:kinase activity"/>
    <property type="evidence" value="ECO:0007669"/>
    <property type="project" value="UniProtKB-KW"/>
</dbReference>
<keyword evidence="1" id="KW-0677">Repeat</keyword>
<dbReference type="Gene3D" id="1.25.40.20">
    <property type="entry name" value="Ankyrin repeat-containing domain"/>
    <property type="match status" value="2"/>
</dbReference>
<evidence type="ECO:0000313" key="5">
    <source>
        <dbReference type="Proteomes" id="UP000198287"/>
    </source>
</evidence>
<reference evidence="4 5" key="1">
    <citation type="submission" date="2015-12" db="EMBL/GenBank/DDBJ databases">
        <title>The genome of Folsomia candida.</title>
        <authorList>
            <person name="Faddeeva A."/>
            <person name="Derks M.F."/>
            <person name="Anvar Y."/>
            <person name="Smit S."/>
            <person name="Van Straalen N."/>
            <person name="Roelofs D."/>
        </authorList>
    </citation>
    <scope>NUCLEOTIDE SEQUENCE [LARGE SCALE GENOMIC DNA]</scope>
    <source>
        <strain evidence="4 5">VU population</strain>
        <tissue evidence="4">Whole body</tissue>
    </source>
</reference>
<dbReference type="SMART" id="SM00248">
    <property type="entry name" value="ANK"/>
    <property type="match status" value="9"/>
</dbReference>
<feature type="repeat" description="ANK" evidence="3">
    <location>
        <begin position="144"/>
        <end position="176"/>
    </location>
</feature>
<dbReference type="EMBL" id="LNIX01000003">
    <property type="protein sequence ID" value="OXA57301.1"/>
    <property type="molecule type" value="Genomic_DNA"/>
</dbReference>
<dbReference type="AlphaFoldDB" id="A0A226EKN0"/>
<dbReference type="InterPro" id="IPR036770">
    <property type="entry name" value="Ankyrin_rpt-contain_sf"/>
</dbReference>
<evidence type="ECO:0000256" key="1">
    <source>
        <dbReference type="ARBA" id="ARBA00022737"/>
    </source>
</evidence>
<proteinExistence type="predicted"/>
<evidence type="ECO:0000313" key="4">
    <source>
        <dbReference type="EMBL" id="OXA57301.1"/>
    </source>
</evidence>
<feature type="repeat" description="ANK" evidence="3">
    <location>
        <begin position="212"/>
        <end position="247"/>
    </location>
</feature>
<dbReference type="PANTHER" id="PTHR24126">
    <property type="entry name" value="ANKYRIN REPEAT, PH AND SEC7 DOMAIN CONTAINING PROTEIN SECG-RELATED"/>
    <property type="match status" value="1"/>
</dbReference>
<gene>
    <name evidence="4" type="ORF">Fcan01_08199</name>
</gene>
<dbReference type="OrthoDB" id="20872at2759"/>
<dbReference type="Pfam" id="PF12796">
    <property type="entry name" value="Ank_2"/>
    <property type="match status" value="3"/>
</dbReference>
<name>A0A226EKN0_FOLCA</name>
<feature type="repeat" description="ANK" evidence="3">
    <location>
        <begin position="78"/>
        <end position="110"/>
    </location>
</feature>
<dbReference type="STRING" id="158441.A0A226EKN0"/>
<dbReference type="Proteomes" id="UP000198287">
    <property type="component" value="Unassembled WGS sequence"/>
</dbReference>
<protein>
    <submittedName>
        <fullName evidence="4">Ankyrin repeat and protein kinase domain-containing protein 1</fullName>
    </submittedName>
</protein>
<accession>A0A226EKN0</accession>
<feature type="repeat" description="ANK" evidence="3">
    <location>
        <begin position="111"/>
        <end position="143"/>
    </location>
</feature>
<dbReference type="PROSITE" id="PS50088">
    <property type="entry name" value="ANK_REPEAT"/>
    <property type="match status" value="6"/>
</dbReference>
<dbReference type="OMA" id="MHINIEI"/>
<dbReference type="InterPro" id="IPR002110">
    <property type="entry name" value="Ankyrin_rpt"/>
</dbReference>
<evidence type="ECO:0000256" key="2">
    <source>
        <dbReference type="ARBA" id="ARBA00023043"/>
    </source>
</evidence>
<organism evidence="4 5">
    <name type="scientific">Folsomia candida</name>
    <name type="common">Springtail</name>
    <dbReference type="NCBI Taxonomy" id="158441"/>
    <lineage>
        <taxon>Eukaryota</taxon>
        <taxon>Metazoa</taxon>
        <taxon>Ecdysozoa</taxon>
        <taxon>Arthropoda</taxon>
        <taxon>Hexapoda</taxon>
        <taxon>Collembola</taxon>
        <taxon>Entomobryomorpha</taxon>
        <taxon>Isotomoidea</taxon>
        <taxon>Isotomidae</taxon>
        <taxon>Proisotominae</taxon>
        <taxon>Folsomia</taxon>
    </lineage>
</organism>
<dbReference type="PROSITE" id="PS50297">
    <property type="entry name" value="ANK_REP_REGION"/>
    <property type="match status" value="4"/>
</dbReference>
<keyword evidence="4" id="KW-0418">Kinase</keyword>
<sequence>MMRGLNSWQLNGNYLVAIQYGDVEQCAALLEAGADADQTFKINSVTRPALCLSVERGAYNLVELLLRNGVAVNRRDSKGCTSLHVAVEMGYDSIVDLLLVNRADVNAADDQLVTPLHIAAKRGALHTVSSLISYGCDINKQDDKGRTALSYACEHGRKQVIQVLLANGAFPDDLDSLGYTPLMWGLLSSNFEYDTVRLLLEHGSRLDLMTGQGNTQLQIVILSNNLEKWKCLKLLLKCGCDVNKCNKLGQSTVHLACLMSDIESLRILIQANANVNTVDRLGISPLSHCITNGFSEFAHLLIDGGATEDLNRLNPQLQRLKSSFRKDIQQRLKNPKSLMEIARKSLCSSLGPFTEDWTEKNRSELPHSLIPYILYTE</sequence>
<keyword evidence="4" id="KW-0808">Transferase</keyword>
<keyword evidence="2 3" id="KW-0040">ANK repeat</keyword>
<feature type="repeat" description="ANK" evidence="3">
    <location>
        <begin position="177"/>
        <end position="211"/>
    </location>
</feature>